<gene>
    <name evidence="1" type="ORF">BB561_003710</name>
</gene>
<name>A0A2T9YK01_9FUNG</name>
<dbReference type="Proteomes" id="UP000245383">
    <property type="component" value="Unassembled WGS sequence"/>
</dbReference>
<dbReference type="AlphaFoldDB" id="A0A2T9YK01"/>
<accession>A0A2T9YK01</accession>
<organism evidence="1 2">
    <name type="scientific">Smittium simulii</name>
    <dbReference type="NCBI Taxonomy" id="133385"/>
    <lineage>
        <taxon>Eukaryota</taxon>
        <taxon>Fungi</taxon>
        <taxon>Fungi incertae sedis</taxon>
        <taxon>Zoopagomycota</taxon>
        <taxon>Kickxellomycotina</taxon>
        <taxon>Harpellomycetes</taxon>
        <taxon>Harpellales</taxon>
        <taxon>Legeriomycetaceae</taxon>
        <taxon>Smittium</taxon>
    </lineage>
</organism>
<evidence type="ECO:0000313" key="2">
    <source>
        <dbReference type="Proteomes" id="UP000245383"/>
    </source>
</evidence>
<reference evidence="1 2" key="1">
    <citation type="journal article" date="2018" name="MBio">
        <title>Comparative Genomics Reveals the Core Gene Toolbox for the Fungus-Insect Symbiosis.</title>
        <authorList>
            <person name="Wang Y."/>
            <person name="Stata M."/>
            <person name="Wang W."/>
            <person name="Stajich J.E."/>
            <person name="White M.M."/>
            <person name="Moncalvo J.M."/>
        </authorList>
    </citation>
    <scope>NUCLEOTIDE SEQUENCE [LARGE SCALE GENOMIC DNA]</scope>
    <source>
        <strain evidence="1 2">SWE-8-4</strain>
    </source>
</reference>
<dbReference type="EMBL" id="MBFR01000154">
    <property type="protein sequence ID" value="PVU92657.1"/>
    <property type="molecule type" value="Genomic_DNA"/>
</dbReference>
<sequence>MQNAYFAPNHFLKNKSIPTAIRLKALQSVLILIGTYVGELFGMSEQRNSPIQKVSDQALRLIAGVGIKTALNRLRAEFVINTIKSKKSCLRERDYIKWPTSRLQDIGKIRTGSYWTCEKLGKLKFIQNIYVNMCPLCHCNVPENIEHILLDCSRWAVIRKDTIGQFIPRLYKLANLINNEPLKEARMELVGKLLGGESKLSLS</sequence>
<protein>
    <submittedName>
        <fullName evidence="1">Uncharacterized protein</fullName>
    </submittedName>
</protein>
<evidence type="ECO:0000313" key="1">
    <source>
        <dbReference type="EMBL" id="PVU92657.1"/>
    </source>
</evidence>
<keyword evidence="2" id="KW-1185">Reference proteome</keyword>
<comment type="caution">
    <text evidence="1">The sequence shown here is derived from an EMBL/GenBank/DDBJ whole genome shotgun (WGS) entry which is preliminary data.</text>
</comment>
<proteinExistence type="predicted"/>